<dbReference type="PROSITE" id="PS50263">
    <property type="entry name" value="CN_HYDROLASE"/>
    <property type="match status" value="1"/>
</dbReference>
<dbReference type="EC" id="2.3.1.269" evidence="9"/>
<dbReference type="AlphaFoldDB" id="A0A0K1Q7T2"/>
<sequence>MSDGAATPEAKDKNLPASSEANDTPSADAPSTGAAAKPKKKEKVPEGPGVLLRGRLAEVGAILSGVLYFLAFAGFDQWWLTFVSLVPLWLALQGQTAKRATWLGFLCGLSMNLGGFYWLVEMLKTFSGFPVPLCLLFVIIICSYQGGRLALMGWLYGRASNRGWSAPLVFGAAFAASELLYPLLFPWYYAATVHQVPVLMQLAEVGSPILVGLVLVAVNLAVAEPIRARLAAKLGAVAAPAPASGSTEERAPIAMNPRVIGTGVIALVVALVFGAVRIPMTKARIAAAEPVHAGMVQANMGLMAKREDPNEGLRRHRRLTAELKNAGIDFVVWSESSVMRAVYEDAAPVEFRRGFASSLGVPAIFGAVVVKPNPDRPKGYSLYNTAVATDVRGEMTGRYNKQYLLAFGEYLPFGESFPILYKWSPNSGNFSPGTSMDPVELDVKGTKHKVSVLICYEDILPGFTNRAVSHADPELLVNITNDAWFGDTNEPWQHLALAKFRAIEHRRYLVRSTNSGVSAIVDPMGGIVTNTKTFVEAAQQAEIRWLRGRTVYEIIGDVPWYLVSLGIVVAAFRKRNAKGAEPAPAASAI</sequence>
<feature type="transmembrane region" description="Helical" evidence="9">
    <location>
        <begin position="259"/>
        <end position="280"/>
    </location>
</feature>
<keyword evidence="13" id="KW-1185">Reference proteome</keyword>
<protein>
    <recommendedName>
        <fullName evidence="9">Apolipoprotein N-acyltransferase</fullName>
        <shortName evidence="9">ALP N-acyltransferase</shortName>
        <ecNumber evidence="9">2.3.1.269</ecNumber>
    </recommendedName>
</protein>
<keyword evidence="6 9" id="KW-1133">Transmembrane helix</keyword>
<keyword evidence="8 9" id="KW-0012">Acyltransferase</keyword>
<dbReference type="InterPro" id="IPR004563">
    <property type="entry name" value="Apolipo_AcylTrfase"/>
</dbReference>
<dbReference type="InterPro" id="IPR036526">
    <property type="entry name" value="C-N_Hydrolase_sf"/>
</dbReference>
<evidence type="ECO:0000256" key="5">
    <source>
        <dbReference type="ARBA" id="ARBA00022692"/>
    </source>
</evidence>
<feature type="transmembrane region" description="Helical" evidence="9">
    <location>
        <begin position="66"/>
        <end position="90"/>
    </location>
</feature>
<evidence type="ECO:0000256" key="2">
    <source>
        <dbReference type="ARBA" id="ARBA00010065"/>
    </source>
</evidence>
<evidence type="ECO:0000256" key="1">
    <source>
        <dbReference type="ARBA" id="ARBA00004651"/>
    </source>
</evidence>
<dbReference type="Proteomes" id="UP000064967">
    <property type="component" value="Chromosome"/>
</dbReference>
<dbReference type="SUPFAM" id="SSF56317">
    <property type="entry name" value="Carbon-nitrogen hydrolase"/>
    <property type="match status" value="1"/>
</dbReference>
<evidence type="ECO:0000256" key="6">
    <source>
        <dbReference type="ARBA" id="ARBA00022989"/>
    </source>
</evidence>
<comment type="pathway">
    <text evidence="9">Protein modification; lipoprotein biosynthesis (N-acyl transfer).</text>
</comment>
<dbReference type="PANTHER" id="PTHR38686:SF1">
    <property type="entry name" value="APOLIPOPROTEIN N-ACYLTRANSFERASE"/>
    <property type="match status" value="1"/>
</dbReference>
<evidence type="ECO:0000256" key="9">
    <source>
        <dbReference type="HAMAP-Rule" id="MF_01148"/>
    </source>
</evidence>
<comment type="subcellular location">
    <subcellularLocation>
        <location evidence="1 9">Cell membrane</location>
        <topology evidence="1 9">Multi-pass membrane protein</topology>
    </subcellularLocation>
</comment>
<reference evidence="12 13" key="1">
    <citation type="submission" date="2015-08" db="EMBL/GenBank/DDBJ databases">
        <authorList>
            <person name="Babu N.S."/>
            <person name="Beckwith C.J."/>
            <person name="Beseler K.G."/>
            <person name="Brison A."/>
            <person name="Carone J.V."/>
            <person name="Caskin T.P."/>
            <person name="Diamond M."/>
            <person name="Durham M.E."/>
            <person name="Foxe J.M."/>
            <person name="Go M."/>
            <person name="Henderson B.A."/>
            <person name="Jones I.B."/>
            <person name="McGettigan J.A."/>
            <person name="Micheletti S.J."/>
            <person name="Nasrallah M.E."/>
            <person name="Ortiz D."/>
            <person name="Piller C.R."/>
            <person name="Privatt S.R."/>
            <person name="Schneider S.L."/>
            <person name="Sharp S."/>
            <person name="Smith T.C."/>
            <person name="Stanton J.D."/>
            <person name="Ullery H.E."/>
            <person name="Wilson R.J."/>
            <person name="Serrano M.G."/>
            <person name="Buck G."/>
            <person name="Lee V."/>
            <person name="Wang Y."/>
            <person name="Carvalho R."/>
            <person name="Voegtly L."/>
            <person name="Shi R."/>
            <person name="Duckworth R."/>
            <person name="Johnson A."/>
            <person name="Loviza R."/>
            <person name="Walstead R."/>
            <person name="Shah Z."/>
            <person name="Kiflezghi M."/>
            <person name="Wade K."/>
            <person name="Ball S.L."/>
            <person name="Bradley K.W."/>
            <person name="Asai D.J."/>
            <person name="Bowman C.A."/>
            <person name="Russell D.A."/>
            <person name="Pope W.H."/>
            <person name="Jacobs-Sera D."/>
            <person name="Hendrix R.W."/>
            <person name="Hatfull G.F."/>
        </authorList>
    </citation>
    <scope>NUCLEOTIDE SEQUENCE [LARGE SCALE GENOMIC DNA]</scope>
    <source>
        <strain evidence="12 13">DSM 27648</strain>
    </source>
</reference>
<dbReference type="InterPro" id="IPR045378">
    <property type="entry name" value="LNT_N"/>
</dbReference>
<dbReference type="RefSeq" id="WP_146652891.1">
    <property type="nucleotide sequence ID" value="NZ_CP012333.1"/>
</dbReference>
<evidence type="ECO:0000256" key="3">
    <source>
        <dbReference type="ARBA" id="ARBA00022475"/>
    </source>
</evidence>
<dbReference type="CDD" id="cd07571">
    <property type="entry name" value="ALP_N-acyl_transferase"/>
    <property type="match status" value="1"/>
</dbReference>
<keyword evidence="3 9" id="KW-1003">Cell membrane</keyword>
<dbReference type="STRING" id="1391654.AKJ09_08539"/>
<proteinExistence type="inferred from homology"/>
<accession>A0A0K1Q7T2</accession>
<evidence type="ECO:0000256" key="7">
    <source>
        <dbReference type="ARBA" id="ARBA00023136"/>
    </source>
</evidence>
<feature type="transmembrane region" description="Helical" evidence="9">
    <location>
        <begin position="102"/>
        <end position="120"/>
    </location>
</feature>
<dbReference type="UniPathway" id="UPA00666"/>
<comment type="similarity">
    <text evidence="2 9">Belongs to the CN hydrolase family. Apolipoprotein N-acyltransferase subfamily.</text>
</comment>
<feature type="compositionally biased region" description="Polar residues" evidence="10">
    <location>
        <begin position="16"/>
        <end position="25"/>
    </location>
</feature>
<comment type="function">
    <text evidence="9">Catalyzes the phospholipid dependent N-acylation of the N-terminal cysteine of apolipoprotein, the last step in lipoprotein maturation.</text>
</comment>
<feature type="transmembrane region" description="Helical" evidence="9">
    <location>
        <begin position="164"/>
        <end position="185"/>
    </location>
</feature>
<dbReference type="OrthoDB" id="9804277at2"/>
<evidence type="ECO:0000256" key="4">
    <source>
        <dbReference type="ARBA" id="ARBA00022679"/>
    </source>
</evidence>
<dbReference type="EMBL" id="CP012333">
    <property type="protein sequence ID" value="AKV01876.1"/>
    <property type="molecule type" value="Genomic_DNA"/>
</dbReference>
<organism evidence="12 13">
    <name type="scientific">Labilithrix luteola</name>
    <dbReference type="NCBI Taxonomy" id="1391654"/>
    <lineage>
        <taxon>Bacteria</taxon>
        <taxon>Pseudomonadati</taxon>
        <taxon>Myxococcota</taxon>
        <taxon>Polyangia</taxon>
        <taxon>Polyangiales</taxon>
        <taxon>Labilitrichaceae</taxon>
        <taxon>Labilithrix</taxon>
    </lineage>
</organism>
<evidence type="ECO:0000313" key="13">
    <source>
        <dbReference type="Proteomes" id="UP000064967"/>
    </source>
</evidence>
<feature type="region of interest" description="Disordered" evidence="10">
    <location>
        <begin position="1"/>
        <end position="45"/>
    </location>
</feature>
<evidence type="ECO:0000313" key="12">
    <source>
        <dbReference type="EMBL" id="AKV01876.1"/>
    </source>
</evidence>
<keyword evidence="7 9" id="KW-0472">Membrane</keyword>
<dbReference type="KEGG" id="llu:AKJ09_08539"/>
<feature type="transmembrane region" description="Helical" evidence="9">
    <location>
        <begin position="205"/>
        <end position="223"/>
    </location>
</feature>
<keyword evidence="12" id="KW-0449">Lipoprotein</keyword>
<comment type="catalytic activity">
    <reaction evidence="9">
        <text>N-terminal S-1,2-diacyl-sn-glyceryl-L-cysteinyl-[lipoprotein] + a glycerophospholipid = N-acyl-S-1,2-diacyl-sn-glyceryl-L-cysteinyl-[lipoprotein] + a 2-acyl-sn-glycero-3-phospholipid + H(+)</text>
        <dbReference type="Rhea" id="RHEA:48228"/>
        <dbReference type="Rhea" id="RHEA-COMP:14681"/>
        <dbReference type="Rhea" id="RHEA-COMP:14684"/>
        <dbReference type="ChEBI" id="CHEBI:15378"/>
        <dbReference type="ChEBI" id="CHEBI:136912"/>
        <dbReference type="ChEBI" id="CHEBI:140656"/>
        <dbReference type="ChEBI" id="CHEBI:140657"/>
        <dbReference type="ChEBI" id="CHEBI:140660"/>
        <dbReference type="EC" id="2.3.1.269"/>
    </reaction>
</comment>
<dbReference type="HAMAP" id="MF_01148">
    <property type="entry name" value="Lnt"/>
    <property type="match status" value="1"/>
</dbReference>
<gene>
    <name evidence="9" type="primary">lnt</name>
    <name evidence="12" type="ORF">AKJ09_08539</name>
</gene>
<dbReference type="NCBIfam" id="TIGR00546">
    <property type="entry name" value="lnt"/>
    <property type="match status" value="1"/>
</dbReference>
<dbReference type="Pfam" id="PF20154">
    <property type="entry name" value="LNT_N"/>
    <property type="match status" value="1"/>
</dbReference>
<dbReference type="GO" id="GO:0005886">
    <property type="term" value="C:plasma membrane"/>
    <property type="evidence" value="ECO:0007669"/>
    <property type="project" value="UniProtKB-SubCell"/>
</dbReference>
<dbReference type="InterPro" id="IPR003010">
    <property type="entry name" value="C-N_Hydrolase"/>
</dbReference>
<evidence type="ECO:0000256" key="10">
    <source>
        <dbReference type="SAM" id="MobiDB-lite"/>
    </source>
</evidence>
<keyword evidence="5 9" id="KW-0812">Transmembrane</keyword>
<evidence type="ECO:0000259" key="11">
    <source>
        <dbReference type="PROSITE" id="PS50263"/>
    </source>
</evidence>
<evidence type="ECO:0000256" key="8">
    <source>
        <dbReference type="ARBA" id="ARBA00023315"/>
    </source>
</evidence>
<feature type="domain" description="CN hydrolase" evidence="11">
    <location>
        <begin position="291"/>
        <end position="545"/>
    </location>
</feature>
<dbReference type="Pfam" id="PF00795">
    <property type="entry name" value="CN_hydrolase"/>
    <property type="match status" value="1"/>
</dbReference>
<dbReference type="PANTHER" id="PTHR38686">
    <property type="entry name" value="APOLIPOPROTEIN N-ACYLTRANSFERASE"/>
    <property type="match status" value="1"/>
</dbReference>
<dbReference type="Gene3D" id="3.60.110.10">
    <property type="entry name" value="Carbon-nitrogen hydrolase"/>
    <property type="match status" value="1"/>
</dbReference>
<feature type="transmembrane region" description="Helical" evidence="9">
    <location>
        <begin position="126"/>
        <end position="144"/>
    </location>
</feature>
<dbReference type="GO" id="GO:0016410">
    <property type="term" value="F:N-acyltransferase activity"/>
    <property type="evidence" value="ECO:0007669"/>
    <property type="project" value="UniProtKB-UniRule"/>
</dbReference>
<dbReference type="PATRIC" id="fig|1391654.3.peg.8653"/>
<keyword evidence="4 9" id="KW-0808">Transferase</keyword>
<name>A0A0K1Q7T2_9BACT</name>
<dbReference type="GO" id="GO:0042158">
    <property type="term" value="P:lipoprotein biosynthetic process"/>
    <property type="evidence" value="ECO:0007669"/>
    <property type="project" value="UniProtKB-UniRule"/>
</dbReference>